<accession>A0A1I7WWR6</accession>
<evidence type="ECO:0000313" key="1">
    <source>
        <dbReference type="Proteomes" id="UP000095283"/>
    </source>
</evidence>
<dbReference type="AlphaFoldDB" id="A0A1I7WWR6"/>
<dbReference type="Proteomes" id="UP000095283">
    <property type="component" value="Unplaced"/>
</dbReference>
<organism evidence="1 2">
    <name type="scientific">Heterorhabditis bacteriophora</name>
    <name type="common">Entomopathogenic nematode worm</name>
    <dbReference type="NCBI Taxonomy" id="37862"/>
    <lineage>
        <taxon>Eukaryota</taxon>
        <taxon>Metazoa</taxon>
        <taxon>Ecdysozoa</taxon>
        <taxon>Nematoda</taxon>
        <taxon>Chromadorea</taxon>
        <taxon>Rhabditida</taxon>
        <taxon>Rhabditina</taxon>
        <taxon>Rhabditomorpha</taxon>
        <taxon>Strongyloidea</taxon>
        <taxon>Heterorhabditidae</taxon>
        <taxon>Heterorhabditis</taxon>
    </lineage>
</organism>
<dbReference type="WBParaSite" id="Hba_09601">
    <property type="protein sequence ID" value="Hba_09601"/>
    <property type="gene ID" value="Hba_09601"/>
</dbReference>
<name>A0A1I7WWR6_HETBA</name>
<reference evidence="2" key="1">
    <citation type="submission" date="2016-11" db="UniProtKB">
        <authorList>
            <consortium name="WormBaseParasite"/>
        </authorList>
    </citation>
    <scope>IDENTIFICATION</scope>
</reference>
<keyword evidence="1" id="KW-1185">Reference proteome</keyword>
<sequence>MYQLDTRKEVQICQIMLYDFKYIKVDNIGDFVFHVSLNRPRQLNALNEIIWRLEKRADIVYKPFFNISLENNIFN</sequence>
<evidence type="ECO:0000313" key="2">
    <source>
        <dbReference type="WBParaSite" id="Hba_09601"/>
    </source>
</evidence>
<proteinExistence type="predicted"/>
<protein>
    <submittedName>
        <fullName evidence="2">RAP domain-containing protein</fullName>
    </submittedName>
</protein>